<dbReference type="GO" id="GO:0072344">
    <property type="term" value="P:rescue of stalled ribosome"/>
    <property type="evidence" value="ECO:0007669"/>
    <property type="project" value="TreeGrafter"/>
</dbReference>
<keyword evidence="3" id="KW-0378">Hydrolase</keyword>
<protein>
    <submittedName>
        <fullName evidence="3">Aminoacyl-tRNA hydrolase</fullName>
        <ecNumber evidence="3">3.1.1.29</ecNumber>
    </submittedName>
</protein>
<proteinExistence type="predicted"/>
<dbReference type="GO" id="GO:0003747">
    <property type="term" value="F:translation release factor activity"/>
    <property type="evidence" value="ECO:0007669"/>
    <property type="project" value="InterPro"/>
</dbReference>
<feature type="compositionally biased region" description="Basic and acidic residues" evidence="1">
    <location>
        <begin position="127"/>
        <end position="138"/>
    </location>
</feature>
<gene>
    <name evidence="3" type="primary">arfB</name>
    <name evidence="3" type="ORF">K7J14_15945</name>
</gene>
<dbReference type="EC" id="3.1.1.29" evidence="3"/>
<dbReference type="PANTHER" id="PTHR47814">
    <property type="entry name" value="PEPTIDYL-TRNA HYDROLASE ARFB"/>
    <property type="match status" value="1"/>
</dbReference>
<dbReference type="InterPro" id="IPR000352">
    <property type="entry name" value="Pep_chain_release_fac_I"/>
</dbReference>
<accession>A0AAE3JJA6</accession>
<comment type="caution">
    <text evidence="3">The sequence shown here is derived from an EMBL/GenBank/DDBJ whole genome shotgun (WGS) entry which is preliminary data.</text>
</comment>
<dbReference type="SUPFAM" id="SSF110916">
    <property type="entry name" value="Peptidyl-tRNA hydrolase domain-like"/>
    <property type="match status" value="1"/>
</dbReference>
<keyword evidence="4" id="KW-1185">Reference proteome</keyword>
<dbReference type="RefSeq" id="WP_230758765.1">
    <property type="nucleotide sequence ID" value="NZ_JAINWA010000003.1"/>
</dbReference>
<feature type="region of interest" description="Disordered" evidence="1">
    <location>
        <begin position="101"/>
        <end position="138"/>
    </location>
</feature>
<evidence type="ECO:0000256" key="1">
    <source>
        <dbReference type="SAM" id="MobiDB-lite"/>
    </source>
</evidence>
<dbReference type="Proteomes" id="UP001198163">
    <property type="component" value="Unassembled WGS sequence"/>
</dbReference>
<evidence type="ECO:0000313" key="4">
    <source>
        <dbReference type="Proteomes" id="UP001198163"/>
    </source>
</evidence>
<dbReference type="PANTHER" id="PTHR47814:SF1">
    <property type="entry name" value="PEPTIDYL-TRNA HYDROLASE ARFB"/>
    <property type="match status" value="1"/>
</dbReference>
<dbReference type="Pfam" id="PF00472">
    <property type="entry name" value="RF-1"/>
    <property type="match status" value="1"/>
</dbReference>
<organism evidence="3 4">
    <name type="scientific">Teretinema zuelzerae</name>
    <dbReference type="NCBI Taxonomy" id="156"/>
    <lineage>
        <taxon>Bacteria</taxon>
        <taxon>Pseudomonadati</taxon>
        <taxon>Spirochaetota</taxon>
        <taxon>Spirochaetia</taxon>
        <taxon>Spirochaetales</taxon>
        <taxon>Treponemataceae</taxon>
        <taxon>Teretinema</taxon>
    </lineage>
</organism>
<dbReference type="GO" id="GO:0043022">
    <property type="term" value="F:ribosome binding"/>
    <property type="evidence" value="ECO:0007669"/>
    <property type="project" value="TreeGrafter"/>
</dbReference>
<reference evidence="3" key="1">
    <citation type="submission" date="2021-08" db="EMBL/GenBank/DDBJ databases">
        <title>Comparative analyses of Brucepasteria parasyntrophica and Teretinema zuelzerae.</title>
        <authorList>
            <person name="Song Y."/>
            <person name="Brune A."/>
        </authorList>
    </citation>
    <scope>NUCLEOTIDE SEQUENCE</scope>
    <source>
        <strain evidence="3">DSM 1903</strain>
    </source>
</reference>
<name>A0AAE3JJA6_9SPIR</name>
<dbReference type="AlphaFoldDB" id="A0AAE3JJA6"/>
<sequence>MNIQLLHESILSNARFSFSKSGGPGGQNVNKVNSKASLEIPISLLLGLSEEERSRIENKLKHRISSEDCLFLSIDEDRSQLINRERALARAEELLVQAAHIPKKRKATKPTRGSVLDRLKTKKQKGSIKDLRRKPITD</sequence>
<evidence type="ECO:0000259" key="2">
    <source>
        <dbReference type="Pfam" id="PF00472"/>
    </source>
</evidence>
<dbReference type="Gene3D" id="3.30.160.20">
    <property type="match status" value="1"/>
</dbReference>
<feature type="domain" description="Prokaryotic-type class I peptide chain release factors" evidence="2">
    <location>
        <begin position="14"/>
        <end position="132"/>
    </location>
</feature>
<dbReference type="NCBIfam" id="NF006718">
    <property type="entry name" value="PRK09256.1"/>
    <property type="match status" value="1"/>
</dbReference>
<dbReference type="EMBL" id="JAINWA010000003">
    <property type="protein sequence ID" value="MCD1656187.1"/>
    <property type="molecule type" value="Genomic_DNA"/>
</dbReference>
<dbReference type="GO" id="GO:0004045">
    <property type="term" value="F:peptidyl-tRNA hydrolase activity"/>
    <property type="evidence" value="ECO:0007669"/>
    <property type="project" value="UniProtKB-EC"/>
</dbReference>
<evidence type="ECO:0000313" key="3">
    <source>
        <dbReference type="EMBL" id="MCD1656187.1"/>
    </source>
</evidence>